<evidence type="ECO:0000313" key="3">
    <source>
        <dbReference type="Proteomes" id="UP001611075"/>
    </source>
</evidence>
<accession>A0ABW7SD33</accession>
<dbReference type="RefSeq" id="WP_387026514.1">
    <property type="nucleotide sequence ID" value="NZ_JBIRPU010000001.1"/>
</dbReference>
<protein>
    <submittedName>
        <fullName evidence="2">DNA recombination protein RecN</fullName>
    </submittedName>
</protein>
<sequence length="701" mass="76349">MTSPTPANSASPPGRRGIRVRRLRLVGPERHYQVNFVDRETGDLNSLSVIAGAISTGKSTVLEFIDYCLGASDYPRHPEVIAKVLRAFVELELSGTLYVIERGLGDQSGHVFLRPGTLDDGVGPPVERRPIKPPGSPDSLSSLLLMHCGLEGVQLREAPTQPNSGTDPLSFRDLMGLCFLPNERVASKSLLFETQHMKALKLRQVVNVVFDVHDDRVVDLGQRIKDLETRLARARVAYEAAQQMVEEQRLGGRIELEMARDRAAEELAVLAREQVAIDQRVAAAAGFAEAQRRRHQAAAEEARRADAVLRDRETQLRRMVPLRAQYAADVAKLTMLTEAHQLFDPLQIKVCPACLSALGRTIEVQDGACGLCHAPVADATGALTLGDVAPPAVPEQNGAIHGTTASPSGGDGALSDVDNSLSPFDVSTELRATKARLAELTRFVDDLDAEVSRLRPRVEAARTAEQQAAAEVDHVTTRAISPYLAERDALARRRQDATAATQLAAAGLQMVSSLDRRATEVLRLEAAVKAHREELANVGQDRTDQAAIIRTISDRFAAILADWRYPKLSGAYLNDELIPFVRDLRYTSASSGGRTLISLAWILAIFEVSWESGGSHPGFLFLDSPQKNLGQTGERDTEFADTVTIADFYKHLHKWLAGRGAGTQIIIVDNAPPAEVENDVVVRFSGRADQPPYGLIEDAIA</sequence>
<name>A0ABW7SD33_9ACTN</name>
<keyword evidence="1" id="KW-0175">Coiled coil</keyword>
<gene>
    <name evidence="2" type="ORF">ACH4OY_02690</name>
</gene>
<reference evidence="2 3" key="1">
    <citation type="submission" date="2024-10" db="EMBL/GenBank/DDBJ databases">
        <title>The Natural Products Discovery Center: Release of the First 8490 Sequenced Strains for Exploring Actinobacteria Biosynthetic Diversity.</title>
        <authorList>
            <person name="Kalkreuter E."/>
            <person name="Kautsar S.A."/>
            <person name="Yang D."/>
            <person name="Bader C.D."/>
            <person name="Teijaro C.N."/>
            <person name="Fluegel L."/>
            <person name="Davis C.M."/>
            <person name="Simpson J.R."/>
            <person name="Lauterbach L."/>
            <person name="Steele A.D."/>
            <person name="Gui C."/>
            <person name="Meng S."/>
            <person name="Li G."/>
            <person name="Viehrig K."/>
            <person name="Ye F."/>
            <person name="Su P."/>
            <person name="Kiefer A.F."/>
            <person name="Nichols A."/>
            <person name="Cepeda A.J."/>
            <person name="Yan W."/>
            <person name="Fan B."/>
            <person name="Jiang Y."/>
            <person name="Adhikari A."/>
            <person name="Zheng C.-J."/>
            <person name="Schuster L."/>
            <person name="Cowan T.M."/>
            <person name="Smanski M.J."/>
            <person name="Chevrette M.G."/>
            <person name="De Carvalho L.P.S."/>
            <person name="Shen B."/>
        </authorList>
    </citation>
    <scope>NUCLEOTIDE SEQUENCE [LARGE SCALE GENOMIC DNA]</scope>
    <source>
        <strain evidence="2 3">NPDC021253</strain>
    </source>
</reference>
<comment type="caution">
    <text evidence="2">The sequence shown here is derived from an EMBL/GenBank/DDBJ whole genome shotgun (WGS) entry which is preliminary data.</text>
</comment>
<evidence type="ECO:0000313" key="2">
    <source>
        <dbReference type="EMBL" id="MFI0791599.1"/>
    </source>
</evidence>
<evidence type="ECO:0000256" key="1">
    <source>
        <dbReference type="SAM" id="Coils"/>
    </source>
</evidence>
<dbReference type="EMBL" id="JBIRPU010000001">
    <property type="protein sequence ID" value="MFI0791599.1"/>
    <property type="molecule type" value="Genomic_DNA"/>
</dbReference>
<organism evidence="2 3">
    <name type="scientific">Micromonospora rubida</name>
    <dbReference type="NCBI Taxonomy" id="2697657"/>
    <lineage>
        <taxon>Bacteria</taxon>
        <taxon>Bacillati</taxon>
        <taxon>Actinomycetota</taxon>
        <taxon>Actinomycetes</taxon>
        <taxon>Micromonosporales</taxon>
        <taxon>Micromonosporaceae</taxon>
        <taxon>Micromonospora</taxon>
    </lineage>
</organism>
<dbReference type="Proteomes" id="UP001611075">
    <property type="component" value="Unassembled WGS sequence"/>
</dbReference>
<feature type="coiled-coil region" evidence="1">
    <location>
        <begin position="217"/>
        <end position="273"/>
    </location>
</feature>
<keyword evidence="3" id="KW-1185">Reference proteome</keyword>
<dbReference type="InterPro" id="IPR027417">
    <property type="entry name" value="P-loop_NTPase"/>
</dbReference>
<dbReference type="SUPFAM" id="SSF52540">
    <property type="entry name" value="P-loop containing nucleoside triphosphate hydrolases"/>
    <property type="match status" value="1"/>
</dbReference>
<dbReference type="Gene3D" id="3.40.50.300">
    <property type="entry name" value="P-loop containing nucleotide triphosphate hydrolases"/>
    <property type="match status" value="1"/>
</dbReference>
<proteinExistence type="predicted"/>